<dbReference type="AlphaFoldDB" id="A0A2Z6NR19"/>
<accession>A0A2Z6NR19</accession>
<keyword evidence="2" id="KW-1185">Reference proteome</keyword>
<sequence length="83" mass="9096">MLKFESLLTESPSSSITYVVVVGVGEMVQRGAVLRQGDEVEKKGYVGVGPEEMAVLVVMRTKGDMELKCILLLVWMATTTKMT</sequence>
<reference evidence="2" key="1">
    <citation type="journal article" date="2017" name="Front. Plant Sci.">
        <title>Climate Clever Clovers: New Paradigm to Reduce the Environmental Footprint of Ruminants by Breeding Low Methanogenic Forages Utilizing Haplotype Variation.</title>
        <authorList>
            <person name="Kaur P."/>
            <person name="Appels R."/>
            <person name="Bayer P.E."/>
            <person name="Keeble-Gagnere G."/>
            <person name="Wang J."/>
            <person name="Hirakawa H."/>
            <person name="Shirasawa K."/>
            <person name="Vercoe P."/>
            <person name="Stefanova K."/>
            <person name="Durmic Z."/>
            <person name="Nichols P."/>
            <person name="Revell C."/>
            <person name="Isobe S.N."/>
            <person name="Edwards D."/>
            <person name="Erskine W."/>
        </authorList>
    </citation>
    <scope>NUCLEOTIDE SEQUENCE [LARGE SCALE GENOMIC DNA]</scope>
    <source>
        <strain evidence="2">cv. Daliak</strain>
    </source>
</reference>
<evidence type="ECO:0000313" key="2">
    <source>
        <dbReference type="Proteomes" id="UP000242715"/>
    </source>
</evidence>
<dbReference type="Proteomes" id="UP000242715">
    <property type="component" value="Unassembled WGS sequence"/>
</dbReference>
<gene>
    <name evidence="1" type="ORF">TSUD_220960</name>
</gene>
<organism evidence="1 2">
    <name type="scientific">Trifolium subterraneum</name>
    <name type="common">Subterranean clover</name>
    <dbReference type="NCBI Taxonomy" id="3900"/>
    <lineage>
        <taxon>Eukaryota</taxon>
        <taxon>Viridiplantae</taxon>
        <taxon>Streptophyta</taxon>
        <taxon>Embryophyta</taxon>
        <taxon>Tracheophyta</taxon>
        <taxon>Spermatophyta</taxon>
        <taxon>Magnoliopsida</taxon>
        <taxon>eudicotyledons</taxon>
        <taxon>Gunneridae</taxon>
        <taxon>Pentapetalae</taxon>
        <taxon>rosids</taxon>
        <taxon>fabids</taxon>
        <taxon>Fabales</taxon>
        <taxon>Fabaceae</taxon>
        <taxon>Papilionoideae</taxon>
        <taxon>50 kb inversion clade</taxon>
        <taxon>NPAAA clade</taxon>
        <taxon>Hologalegina</taxon>
        <taxon>IRL clade</taxon>
        <taxon>Trifolieae</taxon>
        <taxon>Trifolium</taxon>
    </lineage>
</organism>
<dbReference type="EMBL" id="DF973490">
    <property type="protein sequence ID" value="GAU32407.1"/>
    <property type="molecule type" value="Genomic_DNA"/>
</dbReference>
<name>A0A2Z6NR19_TRISU</name>
<proteinExistence type="predicted"/>
<evidence type="ECO:0000313" key="1">
    <source>
        <dbReference type="EMBL" id="GAU32407.1"/>
    </source>
</evidence>
<protein>
    <submittedName>
        <fullName evidence="1">Uncharacterized protein</fullName>
    </submittedName>
</protein>